<reference evidence="1" key="1">
    <citation type="submission" date="2020-05" db="EMBL/GenBank/DDBJ databases">
        <title>Large-scale comparative analyses of tick genomes elucidate their genetic diversity and vector capacities.</title>
        <authorList>
            <person name="Jia N."/>
            <person name="Wang J."/>
            <person name="Shi W."/>
            <person name="Du L."/>
            <person name="Sun Y."/>
            <person name="Zhan W."/>
            <person name="Jiang J."/>
            <person name="Wang Q."/>
            <person name="Zhang B."/>
            <person name="Ji P."/>
            <person name="Sakyi L.B."/>
            <person name="Cui X."/>
            <person name="Yuan T."/>
            <person name="Jiang B."/>
            <person name="Yang W."/>
            <person name="Lam T.T.-Y."/>
            <person name="Chang Q."/>
            <person name="Ding S."/>
            <person name="Wang X."/>
            <person name="Zhu J."/>
            <person name="Ruan X."/>
            <person name="Zhao L."/>
            <person name="Wei J."/>
            <person name="Que T."/>
            <person name="Du C."/>
            <person name="Cheng J."/>
            <person name="Dai P."/>
            <person name="Han X."/>
            <person name="Huang E."/>
            <person name="Gao Y."/>
            <person name="Liu J."/>
            <person name="Shao H."/>
            <person name="Ye R."/>
            <person name="Li L."/>
            <person name="Wei W."/>
            <person name="Wang X."/>
            <person name="Wang C."/>
            <person name="Yang T."/>
            <person name="Huo Q."/>
            <person name="Li W."/>
            <person name="Guo W."/>
            <person name="Chen H."/>
            <person name="Zhou L."/>
            <person name="Ni X."/>
            <person name="Tian J."/>
            <person name="Zhou Y."/>
            <person name="Sheng Y."/>
            <person name="Liu T."/>
            <person name="Pan Y."/>
            <person name="Xia L."/>
            <person name="Li J."/>
            <person name="Zhao F."/>
            <person name="Cao W."/>
        </authorList>
    </citation>
    <scope>NUCLEOTIDE SEQUENCE</scope>
    <source>
        <strain evidence="1">Hyas-2018</strain>
    </source>
</reference>
<protein>
    <submittedName>
        <fullName evidence="1">Uncharacterized protein</fullName>
    </submittedName>
</protein>
<dbReference type="EMBL" id="CM023481">
    <property type="protein sequence ID" value="KAH6946425.1"/>
    <property type="molecule type" value="Genomic_DNA"/>
</dbReference>
<keyword evidence="2" id="KW-1185">Reference proteome</keyword>
<evidence type="ECO:0000313" key="1">
    <source>
        <dbReference type="EMBL" id="KAH6946425.1"/>
    </source>
</evidence>
<proteinExistence type="predicted"/>
<sequence length="259" mass="28343">MGGTDDPTRCRSPPPKTTAKRRLRKESGMRARFSPQETRPTDSLDPRGSTNGSSEGVKGLDTACRQQIDPKFPTSAASITRKFFFPIHNIYDTGPRAFPRVDAPSLRISADLGGSKIRVTRERRFHSAPNLVTTKTSGVPEPATPHVAPLWESSCQGGERGSFRRSEALRILHMAFAAVIERGPGDPSRDTRMRPGSVGFGPRFLLVARGFPERAAKCPTTATTKERALMIDHYRSAAADARTPVARDSRAGPVARRHD</sequence>
<gene>
    <name evidence="1" type="ORF">HPB50_013326</name>
</gene>
<name>A0ACB7THZ1_HYAAI</name>
<evidence type="ECO:0000313" key="2">
    <source>
        <dbReference type="Proteomes" id="UP000821845"/>
    </source>
</evidence>
<organism evidence="1 2">
    <name type="scientific">Hyalomma asiaticum</name>
    <name type="common">Tick</name>
    <dbReference type="NCBI Taxonomy" id="266040"/>
    <lineage>
        <taxon>Eukaryota</taxon>
        <taxon>Metazoa</taxon>
        <taxon>Ecdysozoa</taxon>
        <taxon>Arthropoda</taxon>
        <taxon>Chelicerata</taxon>
        <taxon>Arachnida</taxon>
        <taxon>Acari</taxon>
        <taxon>Parasitiformes</taxon>
        <taxon>Ixodida</taxon>
        <taxon>Ixodoidea</taxon>
        <taxon>Ixodidae</taxon>
        <taxon>Hyalomminae</taxon>
        <taxon>Hyalomma</taxon>
    </lineage>
</organism>
<accession>A0ACB7THZ1</accession>
<dbReference type="Proteomes" id="UP000821845">
    <property type="component" value="Chromosome 1"/>
</dbReference>
<comment type="caution">
    <text evidence="1">The sequence shown here is derived from an EMBL/GenBank/DDBJ whole genome shotgun (WGS) entry which is preliminary data.</text>
</comment>